<accession>A0ACC2U885</accession>
<evidence type="ECO:0000313" key="1">
    <source>
        <dbReference type="EMBL" id="KAJ9083009.1"/>
    </source>
</evidence>
<sequence length="392" mass="45684">MEMKVAAFILVGLAAAQCPVRREFRELRQDEQQIYLEAIRQLHQTPMSYQGGKTMFEYFTKIHMNFHSAIHGTALFLPWHREFTHMYEQELRKIDPRVVLPYWDWSLDSAEPHRSRVLDMMGGNGDYRNNYCVTQGPFANWNVSHPQPHCLRRSFDTGQRISPFASTESISLDCNEPTFSDFAMRFEIKHGNPHVSIGGNYGDFSTMHSPNDPLFFMHHVFVDMVWAEWQQRNPNAPFEGSRFGQQINEDTVLPFFNIAIRDTLDTSRYCYSYDRFPRNVQAQQLPPNVQNSVNTFSRENPFLGRWGRQRLSSLLGSRGRGFPRTRLNIPGLNSVFKQKKRNPLPDSFIRMNNLNPNIVRQTEREDAELVDLINSLSYNPMGYAQSIIDNFL</sequence>
<dbReference type="EMBL" id="QTSX02001280">
    <property type="protein sequence ID" value="KAJ9083009.1"/>
    <property type="molecule type" value="Genomic_DNA"/>
</dbReference>
<proteinExistence type="predicted"/>
<evidence type="ECO:0000313" key="2">
    <source>
        <dbReference type="Proteomes" id="UP001165960"/>
    </source>
</evidence>
<comment type="caution">
    <text evidence="1">The sequence shown here is derived from an EMBL/GenBank/DDBJ whole genome shotgun (WGS) entry which is preliminary data.</text>
</comment>
<name>A0ACC2U885_9FUNG</name>
<gene>
    <name evidence="1" type="ORF">DSO57_1039019</name>
</gene>
<keyword evidence="2" id="KW-1185">Reference proteome</keyword>
<organism evidence="1 2">
    <name type="scientific">Entomophthora muscae</name>
    <dbReference type="NCBI Taxonomy" id="34485"/>
    <lineage>
        <taxon>Eukaryota</taxon>
        <taxon>Fungi</taxon>
        <taxon>Fungi incertae sedis</taxon>
        <taxon>Zoopagomycota</taxon>
        <taxon>Entomophthoromycotina</taxon>
        <taxon>Entomophthoromycetes</taxon>
        <taxon>Entomophthorales</taxon>
        <taxon>Entomophthoraceae</taxon>
        <taxon>Entomophthora</taxon>
    </lineage>
</organism>
<reference evidence="1" key="1">
    <citation type="submission" date="2022-04" db="EMBL/GenBank/DDBJ databases">
        <title>Genome of the entomopathogenic fungus Entomophthora muscae.</title>
        <authorList>
            <person name="Elya C."/>
            <person name="Lovett B.R."/>
            <person name="Lee E."/>
            <person name="Macias A.M."/>
            <person name="Hajek A.E."/>
            <person name="De Bivort B.L."/>
            <person name="Kasson M.T."/>
            <person name="De Fine Licht H.H."/>
            <person name="Stajich J.E."/>
        </authorList>
    </citation>
    <scope>NUCLEOTIDE SEQUENCE</scope>
    <source>
        <strain evidence="1">Berkeley</strain>
    </source>
</reference>
<dbReference type="Proteomes" id="UP001165960">
    <property type="component" value="Unassembled WGS sequence"/>
</dbReference>
<protein>
    <submittedName>
        <fullName evidence="1">Uncharacterized protein</fullName>
    </submittedName>
</protein>